<feature type="transmembrane region" description="Helical" evidence="1">
    <location>
        <begin position="549"/>
        <end position="573"/>
    </location>
</feature>
<dbReference type="GO" id="GO:0016020">
    <property type="term" value="C:membrane"/>
    <property type="evidence" value="ECO:0007669"/>
    <property type="project" value="TreeGrafter"/>
</dbReference>
<proteinExistence type="predicted"/>
<accession>A0AAD8HKY2</accession>
<gene>
    <name evidence="3" type="ORF">POM88_034204</name>
</gene>
<comment type="caution">
    <text evidence="3">The sequence shown here is derived from an EMBL/GenBank/DDBJ whole genome shotgun (WGS) entry which is preliminary data.</text>
</comment>
<organism evidence="3 4">
    <name type="scientific">Heracleum sosnowskyi</name>
    <dbReference type="NCBI Taxonomy" id="360622"/>
    <lineage>
        <taxon>Eukaryota</taxon>
        <taxon>Viridiplantae</taxon>
        <taxon>Streptophyta</taxon>
        <taxon>Embryophyta</taxon>
        <taxon>Tracheophyta</taxon>
        <taxon>Spermatophyta</taxon>
        <taxon>Magnoliopsida</taxon>
        <taxon>eudicotyledons</taxon>
        <taxon>Gunneridae</taxon>
        <taxon>Pentapetalae</taxon>
        <taxon>asterids</taxon>
        <taxon>campanulids</taxon>
        <taxon>Apiales</taxon>
        <taxon>Apiaceae</taxon>
        <taxon>Apioideae</taxon>
        <taxon>apioid superclade</taxon>
        <taxon>Tordylieae</taxon>
        <taxon>Tordyliinae</taxon>
        <taxon>Heracleum</taxon>
    </lineage>
</organism>
<evidence type="ECO:0000256" key="1">
    <source>
        <dbReference type="SAM" id="Phobius"/>
    </source>
</evidence>
<reference evidence="3" key="1">
    <citation type="submission" date="2023-02" db="EMBL/GenBank/DDBJ databases">
        <title>Genome of toxic invasive species Heracleum sosnowskyi carries increased number of genes despite the absence of recent whole-genome duplications.</title>
        <authorList>
            <person name="Schelkunov M."/>
            <person name="Shtratnikova V."/>
            <person name="Makarenko M."/>
            <person name="Klepikova A."/>
            <person name="Omelchenko D."/>
            <person name="Novikova G."/>
            <person name="Obukhova E."/>
            <person name="Bogdanov V."/>
            <person name="Penin A."/>
            <person name="Logacheva M."/>
        </authorList>
    </citation>
    <scope>NUCLEOTIDE SEQUENCE</scope>
    <source>
        <strain evidence="3">Hsosn_3</strain>
        <tissue evidence="3">Leaf</tissue>
    </source>
</reference>
<keyword evidence="4" id="KW-1185">Reference proteome</keyword>
<dbReference type="SUPFAM" id="SSF48403">
    <property type="entry name" value="Ankyrin repeat"/>
    <property type="match status" value="1"/>
</dbReference>
<dbReference type="AlphaFoldDB" id="A0AAD8HKY2"/>
<dbReference type="InterPro" id="IPR026961">
    <property type="entry name" value="PGG_dom"/>
</dbReference>
<dbReference type="Gene3D" id="1.25.40.20">
    <property type="entry name" value="Ankyrin repeat-containing domain"/>
    <property type="match status" value="2"/>
</dbReference>
<evidence type="ECO:0000313" key="3">
    <source>
        <dbReference type="EMBL" id="KAK1368112.1"/>
    </source>
</evidence>
<dbReference type="PANTHER" id="PTHR24177:SF343">
    <property type="entry name" value="PROTEIN ACCELERATED CELL DEATH 6-LIKE"/>
    <property type="match status" value="1"/>
</dbReference>
<dbReference type="SMART" id="SM00248">
    <property type="entry name" value="ANK"/>
    <property type="match status" value="5"/>
</dbReference>
<feature type="transmembrane region" description="Helical" evidence="1">
    <location>
        <begin position="507"/>
        <end position="529"/>
    </location>
</feature>
<dbReference type="InterPro" id="IPR002110">
    <property type="entry name" value="Ankyrin_rpt"/>
</dbReference>
<sequence length="664" mass="75314">MQEMEEGTRSSNTVLRRRRSKVYSCLTVGSERPESIKVFRDFWTEEPAAPIDGRGNTLLHLLVIRGNLENLKCLIDVVTRYENLKKKNIRGDTALHEAARCGDKNAAMMLLDKEKELISKLSCPVSNCNCKDCMMASSAQKESLVFVRNELGETALFLAAAFGQMSLFQTILQYNNNDCTTTRKDGCTVLHAAITGEYYRTATKILFKSPELAQKRNDKGETALNLLAASPSTFRSQSVYVFSNMGKTTFVPLQILRVLFYKCLPSKYNIKTIGEDDADPEKKVNTTIEDKKRLPFIDNLLKLPWIQPIDDANQKNKLAVALAKQLLEKETDWSGYTELKQNYHDDSPSLKKKKGAVINPLIQAIETGIPELVEEILRYFPDAANSFDKDQRNVFHIAAEHRNGDIYEKLKESAINKDRMLLDVDNHENTILHHATKTKFVTKFSLGVANLMAWDVFWFQRIRRDCSPHLLHMRNTERNTAEDLLLKDYKSKREAAESAVKEMNQGLMVVAALVATVSFAAVFTIPGGFDQEKGSPLFYGDKTDHKNDLSLFLGYVGLTFFASLLALATLLSIQLSRFNMDDLYFSLPLKYSIAISFLFLSSCSTITTFLQALILEEYLPPYYLTCLISGCVVMGLVYVDSIYDIISYLVEVLWYSRTYRTQET</sequence>
<reference evidence="3" key="2">
    <citation type="submission" date="2023-05" db="EMBL/GenBank/DDBJ databases">
        <authorList>
            <person name="Schelkunov M.I."/>
        </authorList>
    </citation>
    <scope>NUCLEOTIDE SEQUENCE</scope>
    <source>
        <strain evidence="3">Hsosn_3</strain>
        <tissue evidence="3">Leaf</tissue>
    </source>
</reference>
<keyword evidence="1" id="KW-1133">Transmembrane helix</keyword>
<feature type="domain" description="PGG" evidence="2">
    <location>
        <begin position="499"/>
        <end position="614"/>
    </location>
</feature>
<dbReference type="Pfam" id="PF12796">
    <property type="entry name" value="Ank_2"/>
    <property type="match status" value="1"/>
</dbReference>
<dbReference type="EMBL" id="JAUIZM010000008">
    <property type="protein sequence ID" value="KAK1368112.1"/>
    <property type="molecule type" value="Genomic_DNA"/>
</dbReference>
<dbReference type="Proteomes" id="UP001237642">
    <property type="component" value="Unassembled WGS sequence"/>
</dbReference>
<feature type="transmembrane region" description="Helical" evidence="1">
    <location>
        <begin position="621"/>
        <end position="639"/>
    </location>
</feature>
<dbReference type="PANTHER" id="PTHR24177">
    <property type="entry name" value="CASKIN"/>
    <property type="match status" value="1"/>
</dbReference>
<keyword evidence="1" id="KW-0812">Transmembrane</keyword>
<dbReference type="Pfam" id="PF13962">
    <property type="entry name" value="PGG"/>
    <property type="match status" value="1"/>
</dbReference>
<keyword evidence="1" id="KW-0472">Membrane</keyword>
<protein>
    <submittedName>
        <fullName evidence="3">HIT domain-containing protein</fullName>
    </submittedName>
</protein>
<evidence type="ECO:0000313" key="4">
    <source>
        <dbReference type="Proteomes" id="UP001237642"/>
    </source>
</evidence>
<dbReference type="InterPro" id="IPR036770">
    <property type="entry name" value="Ankyrin_rpt-contain_sf"/>
</dbReference>
<name>A0AAD8HKY2_9APIA</name>
<feature type="transmembrane region" description="Helical" evidence="1">
    <location>
        <begin position="593"/>
        <end position="615"/>
    </location>
</feature>
<evidence type="ECO:0000259" key="2">
    <source>
        <dbReference type="Pfam" id="PF13962"/>
    </source>
</evidence>